<evidence type="ECO:0000313" key="1">
    <source>
        <dbReference type="EMBL" id="ORY72601.1"/>
    </source>
</evidence>
<protein>
    <recommendedName>
        <fullName evidence="3">F-box domain-containing protein</fullName>
    </recommendedName>
</protein>
<dbReference type="SUPFAM" id="SSF52047">
    <property type="entry name" value="RNI-like"/>
    <property type="match status" value="1"/>
</dbReference>
<sequence length="315" mass="35377">MPIIRAILEELKSDNDWSAKKSLAACCLVSRSFLPLAREQLYRRVPHLASFLVHLTFSFTSTENGSLSSTELSNYQEELASLLVACSRLISLEFFLPRLTSPPPMATALKQALEGLGSRLKVLSIPEAYWCDGTKDVLEAQVALKSLSVDLSDYWPQKQLRRPSFQLQHFSSRYSSHADVDWKAVGKLLKASRSTLSVLRLETAHLPSGSVDDLNLARYVALRSLNLTCYLYDNEQIQEVLELISMPFVPFSNTYLLDVLLDTHSLPNLKILGLDHRSQAEDGWEAPPRPLKELDTISEAGEKRGIVVYWVRGKG</sequence>
<evidence type="ECO:0008006" key="3">
    <source>
        <dbReference type="Google" id="ProtNLM"/>
    </source>
</evidence>
<dbReference type="AlphaFoldDB" id="A0A1Y2EM02"/>
<name>A0A1Y2EM02_9BASI</name>
<keyword evidence="2" id="KW-1185">Reference proteome</keyword>
<proteinExistence type="predicted"/>
<dbReference type="InParanoid" id="A0A1Y2EM02"/>
<dbReference type="Proteomes" id="UP000193467">
    <property type="component" value="Unassembled WGS sequence"/>
</dbReference>
<dbReference type="OrthoDB" id="2523207at2759"/>
<evidence type="ECO:0000313" key="2">
    <source>
        <dbReference type="Proteomes" id="UP000193467"/>
    </source>
</evidence>
<comment type="caution">
    <text evidence="1">The sequence shown here is derived from an EMBL/GenBank/DDBJ whole genome shotgun (WGS) entry which is preliminary data.</text>
</comment>
<organism evidence="1 2">
    <name type="scientific">Leucosporidium creatinivorum</name>
    <dbReference type="NCBI Taxonomy" id="106004"/>
    <lineage>
        <taxon>Eukaryota</taxon>
        <taxon>Fungi</taxon>
        <taxon>Dikarya</taxon>
        <taxon>Basidiomycota</taxon>
        <taxon>Pucciniomycotina</taxon>
        <taxon>Microbotryomycetes</taxon>
        <taxon>Leucosporidiales</taxon>
        <taxon>Leucosporidium</taxon>
    </lineage>
</organism>
<accession>A0A1Y2EM02</accession>
<dbReference type="EMBL" id="MCGR01000051">
    <property type="protein sequence ID" value="ORY72601.1"/>
    <property type="molecule type" value="Genomic_DNA"/>
</dbReference>
<reference evidence="1 2" key="1">
    <citation type="submission" date="2016-07" db="EMBL/GenBank/DDBJ databases">
        <title>Pervasive Adenine N6-methylation of Active Genes in Fungi.</title>
        <authorList>
            <consortium name="DOE Joint Genome Institute"/>
            <person name="Mondo S.J."/>
            <person name="Dannebaum R.O."/>
            <person name="Kuo R.C."/>
            <person name="Labutti K."/>
            <person name="Haridas S."/>
            <person name="Kuo A."/>
            <person name="Salamov A."/>
            <person name="Ahrendt S.R."/>
            <person name="Lipzen A."/>
            <person name="Sullivan W."/>
            <person name="Andreopoulos W.B."/>
            <person name="Clum A."/>
            <person name="Lindquist E."/>
            <person name="Daum C."/>
            <person name="Ramamoorthy G.K."/>
            <person name="Gryganskyi A."/>
            <person name="Culley D."/>
            <person name="Magnuson J.K."/>
            <person name="James T.Y."/>
            <person name="O'Malley M.A."/>
            <person name="Stajich J.E."/>
            <person name="Spatafora J.W."/>
            <person name="Visel A."/>
            <person name="Grigoriev I.V."/>
        </authorList>
    </citation>
    <scope>NUCLEOTIDE SEQUENCE [LARGE SCALE GENOMIC DNA]</scope>
    <source>
        <strain evidence="1 2">62-1032</strain>
    </source>
</reference>
<gene>
    <name evidence="1" type="ORF">BCR35DRAFT_333991</name>
</gene>